<keyword evidence="3" id="KW-1185">Reference proteome</keyword>
<dbReference type="AlphaFoldDB" id="A0A7J6E3E8"/>
<evidence type="ECO:0000259" key="1">
    <source>
        <dbReference type="Pfam" id="PF13966"/>
    </source>
</evidence>
<dbReference type="EMBL" id="JAATIQ010000528">
    <property type="protein sequence ID" value="KAF4352370.1"/>
    <property type="molecule type" value="Genomic_DNA"/>
</dbReference>
<accession>A0A7J6E3E8</accession>
<proteinExistence type="predicted"/>
<comment type="caution">
    <text evidence="2">The sequence shown here is derived from an EMBL/GenBank/DDBJ whole genome shotgun (WGS) entry which is preliminary data.</text>
</comment>
<name>A0A7J6E3E8_CANSA</name>
<reference evidence="2 3" key="1">
    <citation type="journal article" date="2020" name="bioRxiv">
        <title>Sequence and annotation of 42 cannabis genomes reveals extensive copy number variation in cannabinoid synthesis and pathogen resistance genes.</title>
        <authorList>
            <person name="Mckernan K.J."/>
            <person name="Helbert Y."/>
            <person name="Kane L.T."/>
            <person name="Ebling H."/>
            <person name="Zhang L."/>
            <person name="Liu B."/>
            <person name="Eaton Z."/>
            <person name="Mclaughlin S."/>
            <person name="Kingan S."/>
            <person name="Baybayan P."/>
            <person name="Concepcion G."/>
            <person name="Jordan M."/>
            <person name="Riva A."/>
            <person name="Barbazuk W."/>
            <person name="Harkins T."/>
        </authorList>
    </citation>
    <scope>NUCLEOTIDE SEQUENCE [LARGE SCALE GENOMIC DNA]</scope>
    <source>
        <strain evidence="3">cv. Jamaican Lion 4</strain>
        <tissue evidence="2">Leaf</tissue>
    </source>
</reference>
<sequence length="113" mass="13031">MLVEGIKVDFYGAIWDNLVVPKHKFIFWQIVNSQLLTQDYLHAIPSHLCPVCEAKMETHDHLFFNCNFYLQVSAAVKTWLGDFHWPSLTTELLNSCCNTKQLLELGDKENSST</sequence>
<evidence type="ECO:0000313" key="3">
    <source>
        <dbReference type="Proteomes" id="UP000583929"/>
    </source>
</evidence>
<evidence type="ECO:0000313" key="2">
    <source>
        <dbReference type="EMBL" id="KAF4352370.1"/>
    </source>
</evidence>
<gene>
    <name evidence="2" type="ORF">G4B88_010696</name>
</gene>
<organism evidence="2 3">
    <name type="scientific">Cannabis sativa</name>
    <name type="common">Hemp</name>
    <name type="synonym">Marijuana</name>
    <dbReference type="NCBI Taxonomy" id="3483"/>
    <lineage>
        <taxon>Eukaryota</taxon>
        <taxon>Viridiplantae</taxon>
        <taxon>Streptophyta</taxon>
        <taxon>Embryophyta</taxon>
        <taxon>Tracheophyta</taxon>
        <taxon>Spermatophyta</taxon>
        <taxon>Magnoliopsida</taxon>
        <taxon>eudicotyledons</taxon>
        <taxon>Gunneridae</taxon>
        <taxon>Pentapetalae</taxon>
        <taxon>rosids</taxon>
        <taxon>fabids</taxon>
        <taxon>Rosales</taxon>
        <taxon>Cannabaceae</taxon>
        <taxon>Cannabis</taxon>
    </lineage>
</organism>
<dbReference type="Pfam" id="PF13966">
    <property type="entry name" value="zf-RVT"/>
    <property type="match status" value="1"/>
</dbReference>
<feature type="domain" description="Reverse transcriptase zinc-binding" evidence="1">
    <location>
        <begin position="5"/>
        <end position="71"/>
    </location>
</feature>
<protein>
    <recommendedName>
        <fullName evidence="1">Reverse transcriptase zinc-binding domain-containing protein</fullName>
    </recommendedName>
</protein>
<dbReference type="InterPro" id="IPR026960">
    <property type="entry name" value="RVT-Znf"/>
</dbReference>
<dbReference type="Proteomes" id="UP000583929">
    <property type="component" value="Unassembled WGS sequence"/>
</dbReference>